<gene>
    <name evidence="1" type="ORF">NCTC13291_04312</name>
</gene>
<dbReference type="AlphaFoldDB" id="A0A379PKH0"/>
<name>A0A379PKH0_9PROT</name>
<sequence length="149" mass="17335">MTNLHPLVAEQWVYKCWRHSPFCHLPLECLSCRVERWTVERILRDVAWGMPDSDEDPEFNFRVFHGKEFEPGRTMDATGTWNIPPVILEAPDGLLTDTGEHPETRYWLIEGHQRRRYLHALAFHQVGGGQPGFLHEVFLLSIRDARSAS</sequence>
<dbReference type="Proteomes" id="UP000254919">
    <property type="component" value="Unassembled WGS sequence"/>
</dbReference>
<evidence type="ECO:0000313" key="2">
    <source>
        <dbReference type="Proteomes" id="UP000254919"/>
    </source>
</evidence>
<proteinExistence type="predicted"/>
<evidence type="ECO:0000313" key="1">
    <source>
        <dbReference type="EMBL" id="SUE95427.1"/>
    </source>
</evidence>
<reference evidence="1 2" key="1">
    <citation type="submission" date="2018-06" db="EMBL/GenBank/DDBJ databases">
        <authorList>
            <consortium name="Pathogen Informatics"/>
            <person name="Doyle S."/>
        </authorList>
    </citation>
    <scope>NUCLEOTIDE SEQUENCE [LARGE SCALE GENOMIC DNA]</scope>
    <source>
        <strain evidence="1 2">NCTC13291</strain>
    </source>
</reference>
<accession>A0A379PKH0</accession>
<dbReference type="EMBL" id="UGVN01000003">
    <property type="protein sequence ID" value="SUE95427.1"/>
    <property type="molecule type" value="Genomic_DNA"/>
</dbReference>
<protein>
    <submittedName>
        <fullName evidence="1">Uncharacterized protein</fullName>
    </submittedName>
</protein>
<organism evidence="1 2">
    <name type="scientific">Roseomonas mucosa</name>
    <dbReference type="NCBI Taxonomy" id="207340"/>
    <lineage>
        <taxon>Bacteria</taxon>
        <taxon>Pseudomonadati</taxon>
        <taxon>Pseudomonadota</taxon>
        <taxon>Alphaproteobacteria</taxon>
        <taxon>Acetobacterales</taxon>
        <taxon>Roseomonadaceae</taxon>
        <taxon>Roseomonas</taxon>
    </lineage>
</organism>